<name>A0AA35X9B9_GEOBA</name>
<sequence length="162" mass="17568">MSAAAVLRRSLPLICSRCRRSYSGPDGDIFLPAALSKVDPVQNAPLVQAYFTNGFMISGARVMGSVALLPRGMLHWRVASKDDLTPESFSLFHLVEPKIDVVVLGTGSKVERVDPAIRSYLQRKGISLEIQDTPNACATFNFLLDEGRLAGAALIPPDYVPP</sequence>
<reference evidence="5" key="1">
    <citation type="submission" date="2023-03" db="EMBL/GenBank/DDBJ databases">
        <authorList>
            <person name="Steffen K."/>
            <person name="Cardenas P."/>
        </authorList>
    </citation>
    <scope>NUCLEOTIDE SEQUENCE</scope>
</reference>
<dbReference type="CDD" id="cd05125">
    <property type="entry name" value="Mth938_2P1-like"/>
    <property type="match status" value="1"/>
</dbReference>
<dbReference type="Gene3D" id="3.40.1230.10">
    <property type="entry name" value="MTH938-like"/>
    <property type="match status" value="1"/>
</dbReference>
<accession>A0AA35X9B9</accession>
<dbReference type="InterPro" id="IPR034095">
    <property type="entry name" value="NDUF3"/>
</dbReference>
<evidence type="ECO:0000256" key="2">
    <source>
        <dbReference type="ARBA" id="ARBA00021776"/>
    </source>
</evidence>
<dbReference type="EMBL" id="CASHTH010003384">
    <property type="protein sequence ID" value="CAI8044201.1"/>
    <property type="molecule type" value="Genomic_DNA"/>
</dbReference>
<dbReference type="PANTHER" id="PTHR21192">
    <property type="entry name" value="NUCLEAR PROTEIN E3-3"/>
    <property type="match status" value="1"/>
</dbReference>
<comment type="subcellular location">
    <subcellularLocation>
        <location evidence="1">Mitochondrion</location>
    </subcellularLocation>
</comment>
<keyword evidence="3" id="KW-0496">Mitochondrion</keyword>
<comment type="caution">
    <text evidence="5">The sequence shown here is derived from an EMBL/GenBank/DDBJ whole genome shotgun (WGS) entry which is preliminary data.</text>
</comment>
<evidence type="ECO:0000313" key="5">
    <source>
        <dbReference type="EMBL" id="CAI8044201.1"/>
    </source>
</evidence>
<gene>
    <name evidence="5" type="ORF">GBAR_LOCUS24541</name>
</gene>
<proteinExistence type="inferred from homology"/>
<evidence type="ECO:0000256" key="4">
    <source>
        <dbReference type="ARBA" id="ARBA00049984"/>
    </source>
</evidence>
<keyword evidence="6" id="KW-1185">Reference proteome</keyword>
<organism evidence="5 6">
    <name type="scientific">Geodia barretti</name>
    <name type="common">Barrett's horny sponge</name>
    <dbReference type="NCBI Taxonomy" id="519541"/>
    <lineage>
        <taxon>Eukaryota</taxon>
        <taxon>Metazoa</taxon>
        <taxon>Porifera</taxon>
        <taxon>Demospongiae</taxon>
        <taxon>Heteroscleromorpha</taxon>
        <taxon>Tetractinellida</taxon>
        <taxon>Astrophorina</taxon>
        <taxon>Geodiidae</taxon>
        <taxon>Geodia</taxon>
    </lineage>
</organism>
<comment type="similarity">
    <text evidence="4">Belongs to the NDUFAF3 family.</text>
</comment>
<protein>
    <recommendedName>
        <fullName evidence="2">NADH dehydrogenase [ubiquinone] 1 alpha subcomplex assembly factor 3</fullName>
    </recommendedName>
</protein>
<dbReference type="Proteomes" id="UP001174909">
    <property type="component" value="Unassembled WGS sequence"/>
</dbReference>
<evidence type="ECO:0000256" key="3">
    <source>
        <dbReference type="ARBA" id="ARBA00023128"/>
    </source>
</evidence>
<dbReference type="InterPro" id="IPR007523">
    <property type="entry name" value="NDUFAF3/AAMDC"/>
</dbReference>
<dbReference type="AlphaFoldDB" id="A0AA35X9B9"/>
<evidence type="ECO:0000256" key="1">
    <source>
        <dbReference type="ARBA" id="ARBA00004173"/>
    </source>
</evidence>
<dbReference type="GO" id="GO:0005743">
    <property type="term" value="C:mitochondrial inner membrane"/>
    <property type="evidence" value="ECO:0007669"/>
    <property type="project" value="TreeGrafter"/>
</dbReference>
<dbReference type="SUPFAM" id="SSF64076">
    <property type="entry name" value="MTH938-like"/>
    <property type="match status" value="1"/>
</dbReference>
<dbReference type="Pfam" id="PF04430">
    <property type="entry name" value="DUF498"/>
    <property type="match status" value="1"/>
</dbReference>
<dbReference type="InterPro" id="IPR036748">
    <property type="entry name" value="MTH938-like_sf"/>
</dbReference>
<dbReference type="PANTHER" id="PTHR21192:SF2">
    <property type="entry name" value="NADH DEHYDROGENASE [UBIQUINONE] 1 ALPHA SUBCOMPLEX ASSEMBLY FACTOR 3"/>
    <property type="match status" value="1"/>
</dbReference>
<dbReference type="GO" id="GO:0032981">
    <property type="term" value="P:mitochondrial respiratory chain complex I assembly"/>
    <property type="evidence" value="ECO:0007669"/>
    <property type="project" value="InterPro"/>
</dbReference>
<evidence type="ECO:0000313" key="6">
    <source>
        <dbReference type="Proteomes" id="UP001174909"/>
    </source>
</evidence>